<dbReference type="GO" id="GO:0005634">
    <property type="term" value="C:nucleus"/>
    <property type="evidence" value="ECO:0007669"/>
    <property type="project" value="UniProtKB-SubCell"/>
</dbReference>
<accession>A0A8B7YVN4</accession>
<sequence length="111" mass="12378">MSDQVGQENKPGTNEGENAKGATSTGTDSIKIKVRDEMGTEVLFKVKMSTQMRKIKEKYCEKASKNVSNIRFLFDGETISDDTTPKELQMEAEDIIEVVSSQTGGRHTPRY</sequence>
<keyword evidence="2" id="KW-0539">Nucleus</keyword>
<feature type="compositionally biased region" description="Polar residues" evidence="3">
    <location>
        <begin position="1"/>
        <end position="28"/>
    </location>
</feature>
<dbReference type="Pfam" id="PF11976">
    <property type="entry name" value="Rad60-SLD"/>
    <property type="match status" value="1"/>
</dbReference>
<evidence type="ECO:0000256" key="3">
    <source>
        <dbReference type="SAM" id="MobiDB-lite"/>
    </source>
</evidence>
<dbReference type="OrthoDB" id="442921at2759"/>
<feature type="domain" description="Ubiquitin-like" evidence="4">
    <location>
        <begin position="30"/>
        <end position="105"/>
    </location>
</feature>
<organism evidence="5 6">
    <name type="scientific">Acanthaster planci</name>
    <name type="common">Crown-of-thorns starfish</name>
    <dbReference type="NCBI Taxonomy" id="133434"/>
    <lineage>
        <taxon>Eukaryota</taxon>
        <taxon>Metazoa</taxon>
        <taxon>Echinodermata</taxon>
        <taxon>Eleutherozoa</taxon>
        <taxon>Asterozoa</taxon>
        <taxon>Asteroidea</taxon>
        <taxon>Valvatacea</taxon>
        <taxon>Valvatida</taxon>
        <taxon>Acanthasteridae</taxon>
        <taxon>Acanthaster</taxon>
    </lineage>
</organism>
<name>A0A8B7YVN4_ACAPL</name>
<dbReference type="AlphaFoldDB" id="A0A8B7YVN4"/>
<dbReference type="OMA" id="IKVRDEM"/>
<dbReference type="Proteomes" id="UP000694845">
    <property type="component" value="Unplaced"/>
</dbReference>
<dbReference type="Gene3D" id="3.10.20.90">
    <property type="entry name" value="Phosphatidylinositol 3-kinase Catalytic Subunit, Chain A, domain 1"/>
    <property type="match status" value="1"/>
</dbReference>
<evidence type="ECO:0000259" key="4">
    <source>
        <dbReference type="PROSITE" id="PS50053"/>
    </source>
</evidence>
<dbReference type="RefSeq" id="XP_022096752.1">
    <property type="nucleotide sequence ID" value="XM_022241060.1"/>
</dbReference>
<gene>
    <name evidence="6" type="primary">LOC110982566</name>
</gene>
<keyword evidence="5" id="KW-1185">Reference proteome</keyword>
<dbReference type="InterPro" id="IPR022617">
    <property type="entry name" value="Rad60/SUMO-like_dom"/>
</dbReference>
<evidence type="ECO:0000313" key="5">
    <source>
        <dbReference type="Proteomes" id="UP000694845"/>
    </source>
</evidence>
<evidence type="ECO:0000256" key="1">
    <source>
        <dbReference type="ARBA" id="ARBA00009185"/>
    </source>
</evidence>
<proteinExistence type="inferred from homology"/>
<dbReference type="InterPro" id="IPR029071">
    <property type="entry name" value="Ubiquitin-like_domsf"/>
</dbReference>
<dbReference type="GeneID" id="110982566"/>
<evidence type="ECO:0000256" key="2">
    <source>
        <dbReference type="RuleBase" id="RU361190"/>
    </source>
</evidence>
<dbReference type="SUPFAM" id="SSF54236">
    <property type="entry name" value="Ubiquitin-like"/>
    <property type="match status" value="1"/>
</dbReference>
<reference evidence="6" key="1">
    <citation type="submission" date="2025-08" db="UniProtKB">
        <authorList>
            <consortium name="RefSeq"/>
        </authorList>
    </citation>
    <scope>IDENTIFICATION</scope>
</reference>
<comment type="similarity">
    <text evidence="1 2">Belongs to the ubiquitin family. SUMO subfamily.</text>
</comment>
<keyword evidence="2" id="KW-0833">Ubl conjugation pathway</keyword>
<feature type="region of interest" description="Disordered" evidence="3">
    <location>
        <begin position="1"/>
        <end position="31"/>
    </location>
</feature>
<evidence type="ECO:0000313" key="6">
    <source>
        <dbReference type="RefSeq" id="XP_022096752.1"/>
    </source>
</evidence>
<comment type="subcellular location">
    <subcellularLocation>
        <location evidence="2">Nucleus</location>
    </subcellularLocation>
</comment>
<dbReference type="SMART" id="SM00213">
    <property type="entry name" value="UBQ"/>
    <property type="match status" value="1"/>
</dbReference>
<protein>
    <recommendedName>
        <fullName evidence="2">Small ubiquitin-related modifier</fullName>
        <shortName evidence="2">SUMO</shortName>
    </recommendedName>
</protein>
<dbReference type="KEGG" id="aplc:110982566"/>
<dbReference type="PROSITE" id="PS50053">
    <property type="entry name" value="UBIQUITIN_2"/>
    <property type="match status" value="1"/>
</dbReference>
<dbReference type="PANTHER" id="PTHR10562">
    <property type="entry name" value="SMALL UBIQUITIN-RELATED MODIFIER"/>
    <property type="match status" value="1"/>
</dbReference>
<dbReference type="InterPro" id="IPR000626">
    <property type="entry name" value="Ubiquitin-like_dom"/>
</dbReference>